<dbReference type="Proteomes" id="UP000824145">
    <property type="component" value="Unassembled WGS sequence"/>
</dbReference>
<name>A0A9D1SK34_9FIRM</name>
<organism evidence="1 2">
    <name type="scientific">Candidatus Caccalectryoclostridium excrementigallinarum</name>
    <dbReference type="NCBI Taxonomy" id="2840710"/>
    <lineage>
        <taxon>Bacteria</taxon>
        <taxon>Bacillati</taxon>
        <taxon>Bacillota</taxon>
        <taxon>Clostridia</taxon>
        <taxon>Christensenellales</taxon>
        <taxon>Christensenellaceae</taxon>
        <taxon>Christensenellaceae incertae sedis</taxon>
        <taxon>Candidatus Caccalectryoclostridium</taxon>
    </lineage>
</organism>
<sequence length="104" mass="10978">MNVKTKKAVVIIAVVLVALLALAEKGQTLTLKAGLYDQYLRLRDVTPQFFLARDLAGGEKLYEGVTLEGATLTLSSDSPLKAGDIVTVVAEAGSKKAAAFIKVT</sequence>
<comment type="caution">
    <text evidence="1">The sequence shown here is derived from an EMBL/GenBank/DDBJ whole genome shotgun (WGS) entry which is preliminary data.</text>
</comment>
<gene>
    <name evidence="1" type="ORF">IAB07_05045</name>
</gene>
<reference evidence="1" key="2">
    <citation type="journal article" date="2021" name="PeerJ">
        <title>Extensive microbial diversity within the chicken gut microbiome revealed by metagenomics and culture.</title>
        <authorList>
            <person name="Gilroy R."/>
            <person name="Ravi A."/>
            <person name="Getino M."/>
            <person name="Pursley I."/>
            <person name="Horton D.L."/>
            <person name="Alikhan N.F."/>
            <person name="Baker D."/>
            <person name="Gharbi K."/>
            <person name="Hall N."/>
            <person name="Watson M."/>
            <person name="Adriaenssens E.M."/>
            <person name="Foster-Nyarko E."/>
            <person name="Jarju S."/>
            <person name="Secka A."/>
            <person name="Antonio M."/>
            <person name="Oren A."/>
            <person name="Chaudhuri R.R."/>
            <person name="La Ragione R."/>
            <person name="Hildebrand F."/>
            <person name="Pallen M.J."/>
        </authorList>
    </citation>
    <scope>NUCLEOTIDE SEQUENCE</scope>
    <source>
        <strain evidence="1">9366</strain>
    </source>
</reference>
<dbReference type="EMBL" id="DVNJ01000029">
    <property type="protein sequence ID" value="HIU63111.1"/>
    <property type="molecule type" value="Genomic_DNA"/>
</dbReference>
<evidence type="ECO:0000313" key="1">
    <source>
        <dbReference type="EMBL" id="HIU63111.1"/>
    </source>
</evidence>
<evidence type="ECO:0000313" key="2">
    <source>
        <dbReference type="Proteomes" id="UP000824145"/>
    </source>
</evidence>
<accession>A0A9D1SK34</accession>
<dbReference type="AlphaFoldDB" id="A0A9D1SK34"/>
<proteinExistence type="predicted"/>
<reference evidence="1" key="1">
    <citation type="submission" date="2020-10" db="EMBL/GenBank/DDBJ databases">
        <authorList>
            <person name="Gilroy R."/>
        </authorList>
    </citation>
    <scope>NUCLEOTIDE SEQUENCE</scope>
    <source>
        <strain evidence="1">9366</strain>
    </source>
</reference>
<protein>
    <submittedName>
        <fullName evidence="1">Uncharacterized protein</fullName>
    </submittedName>
</protein>